<evidence type="ECO:0000313" key="4">
    <source>
        <dbReference type="Proteomes" id="UP001209654"/>
    </source>
</evidence>
<dbReference type="InterPro" id="IPR004518">
    <property type="entry name" value="MazG-like_dom"/>
</dbReference>
<organism evidence="3 4">
    <name type="scientific">Arthrobacter mangrovi</name>
    <dbReference type="NCBI Taxonomy" id="2966350"/>
    <lineage>
        <taxon>Bacteria</taxon>
        <taxon>Bacillati</taxon>
        <taxon>Actinomycetota</taxon>
        <taxon>Actinomycetes</taxon>
        <taxon>Micrococcales</taxon>
        <taxon>Micrococcaceae</taxon>
        <taxon>Arthrobacter</taxon>
    </lineage>
</organism>
<keyword evidence="4" id="KW-1185">Reference proteome</keyword>
<dbReference type="Pfam" id="PF03819">
    <property type="entry name" value="MazG"/>
    <property type="match status" value="1"/>
</dbReference>
<comment type="caution">
    <text evidence="3">The sequence shown here is derived from an EMBL/GenBank/DDBJ whole genome shotgun (WGS) entry which is preliminary data.</text>
</comment>
<evidence type="ECO:0000256" key="1">
    <source>
        <dbReference type="SAM" id="MobiDB-lite"/>
    </source>
</evidence>
<proteinExistence type="predicted"/>
<sequence>MARLVEVVAQLREHCLWTAALTHESLVEYLVEESYELAEAIETGHTRTEDAEELKGELADVLFQVLLHARIQQERGSFDFDEVARFLTDKLVRRNRHVFRPDGTLQDSFPAAVEEIVAGYDAAKAVEKPGRRTPFDGIPRSLPALTLAAKSLDRAARAGTAGTDGAEEASAPGPVTEEDVGNLLFDVVRRATANGVDAEQALRAAVRRFQRDVTGP</sequence>
<evidence type="ECO:0000313" key="3">
    <source>
        <dbReference type="EMBL" id="GLB65667.1"/>
    </source>
</evidence>
<dbReference type="Proteomes" id="UP001209654">
    <property type="component" value="Unassembled WGS sequence"/>
</dbReference>
<accession>A0ABQ5MNX7</accession>
<dbReference type="SUPFAM" id="SSF101386">
    <property type="entry name" value="all-alpha NTP pyrophosphatases"/>
    <property type="match status" value="1"/>
</dbReference>
<gene>
    <name evidence="3" type="ORF">AHIS1636_01060</name>
</gene>
<dbReference type="PANTHER" id="PTHR30522:SF0">
    <property type="entry name" value="NUCLEOSIDE TRIPHOSPHATE PYROPHOSPHOHYDROLASE"/>
    <property type="match status" value="1"/>
</dbReference>
<dbReference type="EMBL" id="BRVS01000001">
    <property type="protein sequence ID" value="GLB65667.1"/>
    <property type="molecule type" value="Genomic_DNA"/>
</dbReference>
<dbReference type="CDD" id="cd11528">
    <property type="entry name" value="NTP-PPase_MazG_Nterm"/>
    <property type="match status" value="1"/>
</dbReference>
<evidence type="ECO:0000259" key="2">
    <source>
        <dbReference type="Pfam" id="PF03819"/>
    </source>
</evidence>
<feature type="region of interest" description="Disordered" evidence="1">
    <location>
        <begin position="156"/>
        <end position="177"/>
    </location>
</feature>
<dbReference type="PANTHER" id="PTHR30522">
    <property type="entry name" value="NUCLEOSIDE TRIPHOSPHATE PYROPHOSPHOHYDROLASE"/>
    <property type="match status" value="1"/>
</dbReference>
<feature type="domain" description="NTP pyrophosphohydrolase MazG-like" evidence="2">
    <location>
        <begin position="22"/>
        <end position="99"/>
    </location>
</feature>
<dbReference type="Gene3D" id="1.10.287.1080">
    <property type="entry name" value="MazG-like"/>
    <property type="match status" value="2"/>
</dbReference>
<dbReference type="InterPro" id="IPR011551">
    <property type="entry name" value="NTP_PyrPHydrolase_MazG"/>
</dbReference>
<dbReference type="InterPro" id="IPR048015">
    <property type="entry name" value="NTP-PPase_MazG-like_N"/>
</dbReference>
<protein>
    <recommendedName>
        <fullName evidence="2">NTP pyrophosphohydrolase MazG-like domain-containing protein</fullName>
    </recommendedName>
</protein>
<reference evidence="3 4" key="1">
    <citation type="journal article" date="2023" name="Int. J. Syst. Evol. Microbiol.">
        <title>Arthrobacter mangrovi sp. nov., an actinobacterium isolated from the rhizosphere of a mangrove.</title>
        <authorList>
            <person name="Hamada M."/>
            <person name="Saitou S."/>
            <person name="Enomoto N."/>
            <person name="Nanri K."/>
            <person name="Hidaka K."/>
            <person name="Miura T."/>
            <person name="Tamura T."/>
        </authorList>
    </citation>
    <scope>NUCLEOTIDE SEQUENCE [LARGE SCALE GENOMIC DNA]</scope>
    <source>
        <strain evidence="3 4">NBRC 112813</strain>
    </source>
</reference>
<name>A0ABQ5MNX7_9MICC</name>